<dbReference type="STRING" id="7260.B4MJ82"/>
<dbReference type="GO" id="GO:0008270">
    <property type="term" value="F:zinc ion binding"/>
    <property type="evidence" value="ECO:0007669"/>
    <property type="project" value="UniProtKB-KW"/>
</dbReference>
<evidence type="ECO:0000256" key="2">
    <source>
        <dbReference type="ARBA" id="ARBA00022771"/>
    </source>
</evidence>
<evidence type="ECO:0000256" key="1">
    <source>
        <dbReference type="ARBA" id="ARBA00022723"/>
    </source>
</evidence>
<evidence type="ECO:0000256" key="3">
    <source>
        <dbReference type="ARBA" id="ARBA00022833"/>
    </source>
</evidence>
<dbReference type="Gene3D" id="6.10.140.2220">
    <property type="match status" value="2"/>
</dbReference>
<dbReference type="EMBL" id="CH963738">
    <property type="protein sequence ID" value="EDW72171.2"/>
    <property type="molecule type" value="Genomic_DNA"/>
</dbReference>
<keyword evidence="2" id="KW-0863">Zinc-finger</keyword>
<evidence type="ECO:0000313" key="5">
    <source>
        <dbReference type="EMBL" id="EDW72171.2"/>
    </source>
</evidence>
<keyword evidence="1" id="KW-0479">Metal-binding</keyword>
<dbReference type="InParanoid" id="B4MJ82"/>
<dbReference type="PANTHER" id="PTHR28069:SF2">
    <property type="entry name" value="GH20023P"/>
    <property type="match status" value="1"/>
</dbReference>
<reference evidence="5 6" key="1">
    <citation type="journal article" date="2007" name="Nature">
        <title>Evolution of genes and genomes on the Drosophila phylogeny.</title>
        <authorList>
            <consortium name="Drosophila 12 Genomes Consortium"/>
            <person name="Clark A.G."/>
            <person name="Eisen M.B."/>
            <person name="Smith D.R."/>
            <person name="Bergman C.M."/>
            <person name="Oliver B."/>
            <person name="Markow T.A."/>
            <person name="Kaufman T.C."/>
            <person name="Kellis M."/>
            <person name="Gelbart W."/>
            <person name="Iyer V.N."/>
            <person name="Pollard D.A."/>
            <person name="Sackton T.B."/>
            <person name="Larracuente A.M."/>
            <person name="Singh N.D."/>
            <person name="Abad J.P."/>
            <person name="Abt D.N."/>
            <person name="Adryan B."/>
            <person name="Aguade M."/>
            <person name="Akashi H."/>
            <person name="Anderson W.W."/>
            <person name="Aquadro C.F."/>
            <person name="Ardell D.H."/>
            <person name="Arguello R."/>
            <person name="Artieri C.G."/>
            <person name="Barbash D.A."/>
            <person name="Barker D."/>
            <person name="Barsanti P."/>
            <person name="Batterham P."/>
            <person name="Batzoglou S."/>
            <person name="Begun D."/>
            <person name="Bhutkar A."/>
            <person name="Blanco E."/>
            <person name="Bosak S.A."/>
            <person name="Bradley R.K."/>
            <person name="Brand A.D."/>
            <person name="Brent M.R."/>
            <person name="Brooks A.N."/>
            <person name="Brown R.H."/>
            <person name="Butlin R.K."/>
            <person name="Caggese C."/>
            <person name="Calvi B.R."/>
            <person name="Bernardo de Carvalho A."/>
            <person name="Caspi A."/>
            <person name="Castrezana S."/>
            <person name="Celniker S.E."/>
            <person name="Chang J.L."/>
            <person name="Chapple C."/>
            <person name="Chatterji S."/>
            <person name="Chinwalla A."/>
            <person name="Civetta A."/>
            <person name="Clifton S.W."/>
            <person name="Comeron J.M."/>
            <person name="Costello J.C."/>
            <person name="Coyne J.A."/>
            <person name="Daub J."/>
            <person name="David R.G."/>
            <person name="Delcher A.L."/>
            <person name="Delehaunty K."/>
            <person name="Do C.B."/>
            <person name="Ebling H."/>
            <person name="Edwards K."/>
            <person name="Eickbush T."/>
            <person name="Evans J.D."/>
            <person name="Filipski A."/>
            <person name="Findeiss S."/>
            <person name="Freyhult E."/>
            <person name="Fulton L."/>
            <person name="Fulton R."/>
            <person name="Garcia A.C."/>
            <person name="Gardiner A."/>
            <person name="Garfield D.A."/>
            <person name="Garvin B.E."/>
            <person name="Gibson G."/>
            <person name="Gilbert D."/>
            <person name="Gnerre S."/>
            <person name="Godfrey J."/>
            <person name="Good R."/>
            <person name="Gotea V."/>
            <person name="Gravely B."/>
            <person name="Greenberg A.J."/>
            <person name="Griffiths-Jones S."/>
            <person name="Gross S."/>
            <person name="Guigo R."/>
            <person name="Gustafson E.A."/>
            <person name="Haerty W."/>
            <person name="Hahn M.W."/>
            <person name="Halligan D.L."/>
            <person name="Halpern A.L."/>
            <person name="Halter G.M."/>
            <person name="Han M.V."/>
            <person name="Heger A."/>
            <person name="Hillier L."/>
            <person name="Hinrichs A.S."/>
            <person name="Holmes I."/>
            <person name="Hoskins R.A."/>
            <person name="Hubisz M.J."/>
            <person name="Hultmark D."/>
            <person name="Huntley M.A."/>
            <person name="Jaffe D.B."/>
            <person name="Jagadeeshan S."/>
            <person name="Jeck W.R."/>
            <person name="Johnson J."/>
            <person name="Jones C.D."/>
            <person name="Jordan W.C."/>
            <person name="Karpen G.H."/>
            <person name="Kataoka E."/>
            <person name="Keightley P.D."/>
            <person name="Kheradpour P."/>
            <person name="Kirkness E.F."/>
            <person name="Koerich L.B."/>
            <person name="Kristiansen K."/>
            <person name="Kudrna D."/>
            <person name="Kulathinal R.J."/>
            <person name="Kumar S."/>
            <person name="Kwok R."/>
            <person name="Lander E."/>
            <person name="Langley C.H."/>
            <person name="Lapoint R."/>
            <person name="Lazzaro B.P."/>
            <person name="Lee S.J."/>
            <person name="Levesque L."/>
            <person name="Li R."/>
            <person name="Lin C.F."/>
            <person name="Lin M.F."/>
            <person name="Lindblad-Toh K."/>
            <person name="Llopart A."/>
            <person name="Long M."/>
            <person name="Low L."/>
            <person name="Lozovsky E."/>
            <person name="Lu J."/>
            <person name="Luo M."/>
            <person name="Machado C.A."/>
            <person name="Makalowski W."/>
            <person name="Marzo M."/>
            <person name="Matsuda M."/>
            <person name="Matzkin L."/>
            <person name="McAllister B."/>
            <person name="McBride C.S."/>
            <person name="McKernan B."/>
            <person name="McKernan K."/>
            <person name="Mendez-Lago M."/>
            <person name="Minx P."/>
            <person name="Mollenhauer M.U."/>
            <person name="Montooth K."/>
            <person name="Mount S.M."/>
            <person name="Mu X."/>
            <person name="Myers E."/>
            <person name="Negre B."/>
            <person name="Newfeld S."/>
            <person name="Nielsen R."/>
            <person name="Noor M.A."/>
            <person name="O'Grady P."/>
            <person name="Pachter L."/>
            <person name="Papaceit M."/>
            <person name="Parisi M.J."/>
            <person name="Parisi M."/>
            <person name="Parts L."/>
            <person name="Pedersen J.S."/>
            <person name="Pesole G."/>
            <person name="Phillippy A.M."/>
            <person name="Ponting C.P."/>
            <person name="Pop M."/>
            <person name="Porcelli D."/>
            <person name="Powell J.R."/>
            <person name="Prohaska S."/>
            <person name="Pruitt K."/>
            <person name="Puig M."/>
            <person name="Quesneville H."/>
            <person name="Ram K.R."/>
            <person name="Rand D."/>
            <person name="Rasmussen M.D."/>
            <person name="Reed L.K."/>
            <person name="Reenan R."/>
            <person name="Reily A."/>
            <person name="Remington K.A."/>
            <person name="Rieger T.T."/>
            <person name="Ritchie M.G."/>
            <person name="Robin C."/>
            <person name="Rogers Y.H."/>
            <person name="Rohde C."/>
            <person name="Rozas J."/>
            <person name="Rubenfield M.J."/>
            <person name="Ruiz A."/>
            <person name="Russo S."/>
            <person name="Salzberg S.L."/>
            <person name="Sanchez-Gracia A."/>
            <person name="Saranga D.J."/>
            <person name="Sato H."/>
            <person name="Schaeffer S.W."/>
            <person name="Schatz M.C."/>
            <person name="Schlenke T."/>
            <person name="Schwartz R."/>
            <person name="Segarra C."/>
            <person name="Singh R.S."/>
            <person name="Sirot L."/>
            <person name="Sirota M."/>
            <person name="Sisneros N.B."/>
            <person name="Smith C.D."/>
            <person name="Smith T.F."/>
            <person name="Spieth J."/>
            <person name="Stage D.E."/>
            <person name="Stark A."/>
            <person name="Stephan W."/>
            <person name="Strausberg R.L."/>
            <person name="Strempel S."/>
            <person name="Sturgill D."/>
            <person name="Sutton G."/>
            <person name="Sutton G.G."/>
            <person name="Tao W."/>
            <person name="Teichmann S."/>
            <person name="Tobari Y.N."/>
            <person name="Tomimura Y."/>
            <person name="Tsolas J.M."/>
            <person name="Valente V.L."/>
            <person name="Venter E."/>
            <person name="Venter J.C."/>
            <person name="Vicario S."/>
            <person name="Vieira F.G."/>
            <person name="Vilella A.J."/>
            <person name="Villasante A."/>
            <person name="Walenz B."/>
            <person name="Wang J."/>
            <person name="Wasserman M."/>
            <person name="Watts T."/>
            <person name="Wilson D."/>
            <person name="Wilson R.K."/>
            <person name="Wing R.A."/>
            <person name="Wolfner M.F."/>
            <person name="Wong A."/>
            <person name="Wong G.K."/>
            <person name="Wu C.I."/>
            <person name="Wu G."/>
            <person name="Yamamoto D."/>
            <person name="Yang H.P."/>
            <person name="Yang S.P."/>
            <person name="Yorke J.A."/>
            <person name="Yoshida K."/>
            <person name="Zdobnov E."/>
            <person name="Zhang P."/>
            <person name="Zhang Y."/>
            <person name="Zimin A.V."/>
            <person name="Baldwin J."/>
            <person name="Abdouelleil A."/>
            <person name="Abdulkadir J."/>
            <person name="Abebe A."/>
            <person name="Abera B."/>
            <person name="Abreu J."/>
            <person name="Acer S.C."/>
            <person name="Aftuck L."/>
            <person name="Alexander A."/>
            <person name="An P."/>
            <person name="Anderson E."/>
            <person name="Anderson S."/>
            <person name="Arachi H."/>
            <person name="Azer M."/>
            <person name="Bachantsang P."/>
            <person name="Barry A."/>
            <person name="Bayul T."/>
            <person name="Berlin A."/>
            <person name="Bessette D."/>
            <person name="Bloom T."/>
            <person name="Blye J."/>
            <person name="Boguslavskiy L."/>
            <person name="Bonnet C."/>
            <person name="Boukhgalter B."/>
            <person name="Bourzgui I."/>
            <person name="Brown A."/>
            <person name="Cahill P."/>
            <person name="Channer S."/>
            <person name="Cheshatsang Y."/>
            <person name="Chuda L."/>
            <person name="Citroen M."/>
            <person name="Collymore A."/>
            <person name="Cooke P."/>
            <person name="Costello M."/>
            <person name="D'Aco K."/>
            <person name="Daza R."/>
            <person name="De Haan G."/>
            <person name="DeGray S."/>
            <person name="DeMaso C."/>
            <person name="Dhargay N."/>
            <person name="Dooley K."/>
            <person name="Dooley E."/>
            <person name="Doricent M."/>
            <person name="Dorje P."/>
            <person name="Dorjee K."/>
            <person name="Dupes A."/>
            <person name="Elong R."/>
            <person name="Falk J."/>
            <person name="Farina A."/>
            <person name="Faro S."/>
            <person name="Ferguson D."/>
            <person name="Fisher S."/>
            <person name="Foley C.D."/>
            <person name="Franke A."/>
            <person name="Friedrich D."/>
            <person name="Gadbois L."/>
            <person name="Gearin G."/>
            <person name="Gearin C.R."/>
            <person name="Giannoukos G."/>
            <person name="Goode T."/>
            <person name="Graham J."/>
            <person name="Grandbois E."/>
            <person name="Grewal S."/>
            <person name="Gyaltsen K."/>
            <person name="Hafez N."/>
            <person name="Hagos B."/>
            <person name="Hall J."/>
            <person name="Henson C."/>
            <person name="Hollinger A."/>
            <person name="Honan T."/>
            <person name="Huard M.D."/>
            <person name="Hughes L."/>
            <person name="Hurhula B."/>
            <person name="Husby M.E."/>
            <person name="Kamat A."/>
            <person name="Kanga B."/>
            <person name="Kashin S."/>
            <person name="Khazanovich D."/>
            <person name="Kisner P."/>
            <person name="Lance K."/>
            <person name="Lara M."/>
            <person name="Lee W."/>
            <person name="Lennon N."/>
            <person name="Letendre F."/>
            <person name="LeVine R."/>
            <person name="Lipovsky A."/>
            <person name="Liu X."/>
            <person name="Liu J."/>
            <person name="Liu S."/>
            <person name="Lokyitsang T."/>
            <person name="Lokyitsang Y."/>
            <person name="Lubonja R."/>
            <person name="Lui A."/>
            <person name="MacDonald P."/>
            <person name="Magnisalis V."/>
            <person name="Maru K."/>
            <person name="Matthews C."/>
            <person name="McCusker W."/>
            <person name="McDonough S."/>
            <person name="Mehta T."/>
            <person name="Meldrim J."/>
            <person name="Meneus L."/>
            <person name="Mihai O."/>
            <person name="Mihalev A."/>
            <person name="Mihova T."/>
            <person name="Mittelman R."/>
            <person name="Mlenga V."/>
            <person name="Montmayeur A."/>
            <person name="Mulrain L."/>
            <person name="Navidi A."/>
            <person name="Naylor J."/>
            <person name="Negash T."/>
            <person name="Nguyen T."/>
            <person name="Nguyen N."/>
            <person name="Nicol R."/>
            <person name="Norbu C."/>
            <person name="Norbu N."/>
            <person name="Novod N."/>
            <person name="O'Neill B."/>
            <person name="Osman S."/>
            <person name="Markiewicz E."/>
            <person name="Oyono O.L."/>
            <person name="Patti C."/>
            <person name="Phunkhang P."/>
            <person name="Pierre F."/>
            <person name="Priest M."/>
            <person name="Raghuraman S."/>
            <person name="Rege F."/>
            <person name="Reyes R."/>
            <person name="Rise C."/>
            <person name="Rogov P."/>
            <person name="Ross K."/>
            <person name="Ryan E."/>
            <person name="Settipalli S."/>
            <person name="Shea T."/>
            <person name="Sherpa N."/>
            <person name="Shi L."/>
            <person name="Shih D."/>
            <person name="Sparrow T."/>
            <person name="Spaulding J."/>
            <person name="Stalker J."/>
            <person name="Stange-Thomann N."/>
            <person name="Stavropoulos S."/>
            <person name="Stone C."/>
            <person name="Strader C."/>
            <person name="Tesfaye S."/>
            <person name="Thomson T."/>
            <person name="Thoulutsang Y."/>
            <person name="Thoulutsang D."/>
            <person name="Topham K."/>
            <person name="Topping I."/>
            <person name="Tsamla T."/>
            <person name="Vassiliev H."/>
            <person name="Vo A."/>
            <person name="Wangchuk T."/>
            <person name="Wangdi T."/>
            <person name="Weiand M."/>
            <person name="Wilkinson J."/>
            <person name="Wilson A."/>
            <person name="Yadav S."/>
            <person name="Young G."/>
            <person name="Yu Q."/>
            <person name="Zembek L."/>
            <person name="Zhong D."/>
            <person name="Zimmer A."/>
            <person name="Zwirko Z."/>
            <person name="Jaffe D.B."/>
            <person name="Alvarez P."/>
            <person name="Brockman W."/>
            <person name="Butler J."/>
            <person name="Chin C."/>
            <person name="Gnerre S."/>
            <person name="Grabherr M."/>
            <person name="Kleber M."/>
            <person name="Mauceli E."/>
            <person name="MacCallum I."/>
        </authorList>
    </citation>
    <scope>NUCLEOTIDE SEQUENCE [LARGE SCALE GENOMIC DNA]</scope>
    <source>
        <strain evidence="6">Tucson 14030-0811.24</strain>
    </source>
</reference>
<protein>
    <recommendedName>
        <fullName evidence="4">MYND-type domain-containing protein</fullName>
    </recommendedName>
</protein>
<proteinExistence type="predicted"/>
<dbReference type="eggNOG" id="ENOG502S5VW">
    <property type="taxonomic scope" value="Eukaryota"/>
</dbReference>
<evidence type="ECO:0000259" key="4">
    <source>
        <dbReference type="Pfam" id="PF01753"/>
    </source>
</evidence>
<feature type="domain" description="MYND-type" evidence="4">
    <location>
        <begin position="169"/>
        <end position="204"/>
    </location>
</feature>
<dbReference type="HOGENOM" id="CLU_031420_1_0_1"/>
<keyword evidence="6" id="KW-1185">Reference proteome</keyword>
<dbReference type="Proteomes" id="UP000007798">
    <property type="component" value="Unassembled WGS sequence"/>
</dbReference>
<keyword evidence="3" id="KW-0862">Zinc</keyword>
<evidence type="ECO:0000313" key="6">
    <source>
        <dbReference type="Proteomes" id="UP000007798"/>
    </source>
</evidence>
<dbReference type="FunCoup" id="B4MJ82">
    <property type="interactions" value="1"/>
</dbReference>
<dbReference type="InterPro" id="IPR002893">
    <property type="entry name" value="Znf_MYND"/>
</dbReference>
<name>B4MJ82_DROWI</name>
<dbReference type="SUPFAM" id="SSF144232">
    <property type="entry name" value="HIT/MYND zinc finger-like"/>
    <property type="match status" value="2"/>
</dbReference>
<dbReference type="OrthoDB" id="5282002at2759"/>
<dbReference type="AlphaFoldDB" id="B4MJ82"/>
<feature type="domain" description="MYND-type" evidence="4">
    <location>
        <begin position="77"/>
        <end position="106"/>
    </location>
</feature>
<accession>B4MJ82</accession>
<organism evidence="5 6">
    <name type="scientific">Drosophila willistoni</name>
    <name type="common">Fruit fly</name>
    <dbReference type="NCBI Taxonomy" id="7260"/>
    <lineage>
        <taxon>Eukaryota</taxon>
        <taxon>Metazoa</taxon>
        <taxon>Ecdysozoa</taxon>
        <taxon>Arthropoda</taxon>
        <taxon>Hexapoda</taxon>
        <taxon>Insecta</taxon>
        <taxon>Pterygota</taxon>
        <taxon>Neoptera</taxon>
        <taxon>Endopterygota</taxon>
        <taxon>Diptera</taxon>
        <taxon>Brachycera</taxon>
        <taxon>Muscomorpha</taxon>
        <taxon>Ephydroidea</taxon>
        <taxon>Drosophilidae</taxon>
        <taxon>Drosophila</taxon>
        <taxon>Sophophora</taxon>
    </lineage>
</organism>
<dbReference type="Pfam" id="PF01753">
    <property type="entry name" value="zf-MYND"/>
    <property type="match status" value="2"/>
</dbReference>
<dbReference type="KEGG" id="dwi:6638033"/>
<dbReference type="PANTHER" id="PTHR28069">
    <property type="entry name" value="GH20023P"/>
    <property type="match status" value="1"/>
</dbReference>
<gene>
    <name evidence="5" type="primary">Dwil\GK10282</name>
    <name evidence="5" type="ORF">Dwil_GK10282</name>
</gene>
<sequence>MATIKRSQDFGSSPFQCWVCMEQYLKEATGSNQNVTKVQNSNKNYQLILPSTMSLGTIFEKEDDEKEVNMARNSKTPSIVCRRCKMQRYCSRNHMTKDLCQHRAICVVLTDLQKRHQLGHPFLLTSPKAISSITQLQRTISQLKFSARIKLRRPLTWREHELIGYPSYCQVCFRLDKLHTCGECGAVAYCSEHHRQSDVSKHTPEVCRTLALLCSPYRQLGDANKGIIDIPIKVEADQLQLCLEQSHLIEAFAKVTGLVVDDKPWSTIQDFERFDSCSSFSGMASICLALKHISFVAQPQDICTVYVVGASDGQILRYFQLMHLKFFFLLHKDVSQLDLCFIGCQQKMVKDKTRETISFDFQGHKRTITIHFYPMTFEDFTHMEKVDPVLIVMFDIDFGDLYAIKDRIVEKFLPEQTLERESHDWRKCLTEVLHVYGVPICFTSSTKALTKSNYTSILQLANKHNIKVNYCHGGNLYENPYREILPERNQCPMDCETIIYANNYLEVIFTGPKN</sequence>